<keyword evidence="10" id="KW-0997">Cell inner membrane</keyword>
<dbReference type="EMBL" id="OCTN01000007">
    <property type="protein sequence ID" value="SOH95098.1"/>
    <property type="molecule type" value="Genomic_DNA"/>
</dbReference>
<comment type="similarity">
    <text evidence="3 10">Belongs to the FliL family.</text>
</comment>
<organism evidence="12 13">
    <name type="scientific">Pontivivens marinum</name>
    <dbReference type="NCBI Taxonomy" id="1690039"/>
    <lineage>
        <taxon>Bacteria</taxon>
        <taxon>Pseudomonadati</taxon>
        <taxon>Pseudomonadota</taxon>
        <taxon>Alphaproteobacteria</taxon>
        <taxon>Rhodobacterales</taxon>
        <taxon>Paracoccaceae</taxon>
        <taxon>Pontivivens</taxon>
    </lineage>
</organism>
<gene>
    <name evidence="12" type="ORF">SAMN06273572_107119</name>
</gene>
<evidence type="ECO:0000313" key="12">
    <source>
        <dbReference type="EMBL" id="SOH95098.1"/>
    </source>
</evidence>
<evidence type="ECO:0000256" key="4">
    <source>
        <dbReference type="ARBA" id="ARBA00022475"/>
    </source>
</evidence>
<keyword evidence="12" id="KW-0966">Cell projection</keyword>
<evidence type="ECO:0000256" key="5">
    <source>
        <dbReference type="ARBA" id="ARBA00022500"/>
    </source>
</evidence>
<dbReference type="AlphaFoldDB" id="A0A2C9CV11"/>
<sequence>MRFLIILSLAVICGAGGAGAAWVLKSGQGTDAVMEDDEPSHYGFVELQNQFVVPLTDGDTISGLVAVSLAIEGEKGQETMIEDAEPRLRDAFLRVLFDHARADGFSGDFTNNTSMSELRNRLSTTAHGILGSIANGVLITSVTRQDF</sequence>
<keyword evidence="8" id="KW-1133">Transmembrane helix</keyword>
<evidence type="ECO:0000256" key="8">
    <source>
        <dbReference type="ARBA" id="ARBA00022989"/>
    </source>
</evidence>
<name>A0A2C9CV11_9RHOB</name>
<keyword evidence="6" id="KW-0812">Transmembrane</keyword>
<feature type="signal peptide" evidence="11">
    <location>
        <begin position="1"/>
        <end position="20"/>
    </location>
</feature>
<comment type="function">
    <text evidence="1 10">Controls the rotational direction of flagella during chemotaxis.</text>
</comment>
<accession>A0A2C9CV11</accession>
<dbReference type="GO" id="GO:0009425">
    <property type="term" value="C:bacterial-type flagellum basal body"/>
    <property type="evidence" value="ECO:0007669"/>
    <property type="project" value="InterPro"/>
</dbReference>
<evidence type="ECO:0000256" key="3">
    <source>
        <dbReference type="ARBA" id="ARBA00008281"/>
    </source>
</evidence>
<evidence type="ECO:0000256" key="1">
    <source>
        <dbReference type="ARBA" id="ARBA00002254"/>
    </source>
</evidence>
<evidence type="ECO:0000256" key="10">
    <source>
        <dbReference type="RuleBase" id="RU364125"/>
    </source>
</evidence>
<dbReference type="GO" id="GO:0006935">
    <property type="term" value="P:chemotaxis"/>
    <property type="evidence" value="ECO:0007669"/>
    <property type="project" value="UniProtKB-KW"/>
</dbReference>
<dbReference type="OrthoDB" id="7864548at2"/>
<dbReference type="Proteomes" id="UP000220034">
    <property type="component" value="Unassembled WGS sequence"/>
</dbReference>
<reference evidence="13" key="1">
    <citation type="submission" date="2017-09" db="EMBL/GenBank/DDBJ databases">
        <authorList>
            <person name="Varghese N."/>
            <person name="Submissions S."/>
        </authorList>
    </citation>
    <scope>NUCLEOTIDE SEQUENCE [LARGE SCALE GENOMIC DNA]</scope>
    <source>
        <strain evidence="13">C7</strain>
    </source>
</reference>
<dbReference type="Pfam" id="PF03748">
    <property type="entry name" value="FliL"/>
    <property type="match status" value="1"/>
</dbReference>
<comment type="subcellular location">
    <subcellularLocation>
        <location evidence="10">Cell inner membrane</location>
    </subcellularLocation>
    <subcellularLocation>
        <location evidence="2">Cell membrane</location>
        <topology evidence="2">Single-pass membrane protein</topology>
    </subcellularLocation>
</comment>
<feature type="chain" id="PRO_5012180567" description="Flagellar protein FliL" evidence="11">
    <location>
        <begin position="21"/>
        <end position="147"/>
    </location>
</feature>
<keyword evidence="4" id="KW-1003">Cell membrane</keyword>
<evidence type="ECO:0000313" key="13">
    <source>
        <dbReference type="Proteomes" id="UP000220034"/>
    </source>
</evidence>
<evidence type="ECO:0000256" key="11">
    <source>
        <dbReference type="SAM" id="SignalP"/>
    </source>
</evidence>
<keyword evidence="12" id="KW-0969">Cilium</keyword>
<keyword evidence="12" id="KW-0282">Flagellum</keyword>
<evidence type="ECO:0000256" key="7">
    <source>
        <dbReference type="ARBA" id="ARBA00022779"/>
    </source>
</evidence>
<keyword evidence="11" id="KW-0732">Signal</keyword>
<keyword evidence="7 10" id="KW-0283">Flagellar rotation</keyword>
<keyword evidence="13" id="KW-1185">Reference proteome</keyword>
<keyword evidence="5 10" id="KW-0145">Chemotaxis</keyword>
<evidence type="ECO:0000256" key="6">
    <source>
        <dbReference type="ARBA" id="ARBA00022692"/>
    </source>
</evidence>
<dbReference type="GO" id="GO:0005886">
    <property type="term" value="C:plasma membrane"/>
    <property type="evidence" value="ECO:0007669"/>
    <property type="project" value="UniProtKB-SubCell"/>
</dbReference>
<dbReference type="InterPro" id="IPR005503">
    <property type="entry name" value="FliL"/>
</dbReference>
<dbReference type="RefSeq" id="WP_097931278.1">
    <property type="nucleotide sequence ID" value="NZ_OCTN01000007.1"/>
</dbReference>
<dbReference type="GO" id="GO:0071973">
    <property type="term" value="P:bacterial-type flagellum-dependent cell motility"/>
    <property type="evidence" value="ECO:0007669"/>
    <property type="project" value="InterPro"/>
</dbReference>
<proteinExistence type="inferred from homology"/>
<protein>
    <recommendedName>
        <fullName evidence="10">Flagellar protein FliL</fullName>
    </recommendedName>
</protein>
<evidence type="ECO:0000256" key="9">
    <source>
        <dbReference type="ARBA" id="ARBA00023136"/>
    </source>
</evidence>
<keyword evidence="9 10" id="KW-0472">Membrane</keyword>
<evidence type="ECO:0000256" key="2">
    <source>
        <dbReference type="ARBA" id="ARBA00004162"/>
    </source>
</evidence>